<evidence type="ECO:0000313" key="1">
    <source>
        <dbReference type="EMBL" id="KAG6962243.1"/>
    </source>
</evidence>
<keyword evidence="2" id="KW-1185">Reference proteome</keyword>
<sequence>GCVRPCSHRASDRTAVKPAAATAGWSTKIINRATTSKCFLTVQIVLEVSMRVRGGSSYDIPPLKKDALIRAGKLPRCISCSAEAMQMSL</sequence>
<dbReference type="EMBL" id="JAENGY010000469">
    <property type="protein sequence ID" value="KAG6962243.1"/>
    <property type="molecule type" value="Genomic_DNA"/>
</dbReference>
<accession>A0A8J5J4J0</accession>
<comment type="caution">
    <text evidence="1">The sequence shown here is derived from an EMBL/GenBank/DDBJ whole genome shotgun (WGS) entry which is preliminary data.</text>
</comment>
<organism evidence="1 2">
    <name type="scientific">Phytophthora aleatoria</name>
    <dbReference type="NCBI Taxonomy" id="2496075"/>
    <lineage>
        <taxon>Eukaryota</taxon>
        <taxon>Sar</taxon>
        <taxon>Stramenopiles</taxon>
        <taxon>Oomycota</taxon>
        <taxon>Peronosporomycetes</taxon>
        <taxon>Peronosporales</taxon>
        <taxon>Peronosporaceae</taxon>
        <taxon>Phytophthora</taxon>
    </lineage>
</organism>
<dbReference type="AlphaFoldDB" id="A0A8J5J4J0"/>
<reference evidence="1" key="1">
    <citation type="submission" date="2021-01" db="EMBL/GenBank/DDBJ databases">
        <title>Phytophthora aleatoria, a newly-described species from Pinus radiata is distinct from Phytophthora cactorum isolates based on comparative genomics.</title>
        <authorList>
            <person name="Mcdougal R."/>
            <person name="Panda P."/>
            <person name="Williams N."/>
            <person name="Studholme D.J."/>
        </authorList>
    </citation>
    <scope>NUCLEOTIDE SEQUENCE</scope>
    <source>
        <strain evidence="1">NZFS 4037</strain>
    </source>
</reference>
<dbReference type="Proteomes" id="UP000709295">
    <property type="component" value="Unassembled WGS sequence"/>
</dbReference>
<gene>
    <name evidence="1" type="ORF">JG688_00008685</name>
</gene>
<feature type="non-terminal residue" evidence="1">
    <location>
        <position position="1"/>
    </location>
</feature>
<evidence type="ECO:0000313" key="2">
    <source>
        <dbReference type="Proteomes" id="UP000709295"/>
    </source>
</evidence>
<name>A0A8J5J4J0_9STRA</name>
<protein>
    <submittedName>
        <fullName evidence="1">Uncharacterized protein</fullName>
    </submittedName>
</protein>
<proteinExistence type="predicted"/>